<evidence type="ECO:0000313" key="9">
    <source>
        <dbReference type="Proteomes" id="UP001165065"/>
    </source>
</evidence>
<feature type="signal peptide" evidence="6">
    <location>
        <begin position="1"/>
        <end position="16"/>
    </location>
</feature>
<evidence type="ECO:0000259" key="7">
    <source>
        <dbReference type="PROSITE" id="PS51387"/>
    </source>
</evidence>
<keyword evidence="4" id="KW-0274">FAD</keyword>
<feature type="chain" id="PRO_5040748454" description="FAD-binding PCMH-type domain-containing protein" evidence="6">
    <location>
        <begin position="17"/>
        <end position="543"/>
    </location>
</feature>
<reference evidence="9" key="1">
    <citation type="journal article" date="2023" name="Commun. Biol.">
        <title>Genome analysis of Parmales, the sister group of diatoms, reveals the evolutionary specialization of diatoms from phago-mixotrophs to photoautotrophs.</title>
        <authorList>
            <person name="Ban H."/>
            <person name="Sato S."/>
            <person name="Yoshikawa S."/>
            <person name="Yamada K."/>
            <person name="Nakamura Y."/>
            <person name="Ichinomiya M."/>
            <person name="Sato N."/>
            <person name="Blanc-Mathieu R."/>
            <person name="Endo H."/>
            <person name="Kuwata A."/>
            <person name="Ogata H."/>
        </authorList>
    </citation>
    <scope>NUCLEOTIDE SEQUENCE [LARGE SCALE GENOMIC DNA]</scope>
</reference>
<comment type="caution">
    <text evidence="8">The sequence shown here is derived from an EMBL/GenBank/DDBJ whole genome shotgun (WGS) entry which is preliminary data.</text>
</comment>
<keyword evidence="3" id="KW-0285">Flavoprotein</keyword>
<dbReference type="Proteomes" id="UP001165065">
    <property type="component" value="Unassembled WGS sequence"/>
</dbReference>
<gene>
    <name evidence="8" type="ORF">TrCOL_g5240</name>
</gene>
<dbReference type="EMBL" id="BRYA01001551">
    <property type="protein sequence ID" value="GMI45402.1"/>
    <property type="molecule type" value="Genomic_DNA"/>
</dbReference>
<evidence type="ECO:0000256" key="6">
    <source>
        <dbReference type="SAM" id="SignalP"/>
    </source>
</evidence>
<accession>A0A9W7LD85</accession>
<evidence type="ECO:0000256" key="2">
    <source>
        <dbReference type="ARBA" id="ARBA00005466"/>
    </source>
</evidence>
<evidence type="ECO:0000256" key="5">
    <source>
        <dbReference type="ARBA" id="ARBA00023002"/>
    </source>
</evidence>
<sequence>MLKFLLLLVFTVGIHAKCYPSDDSCFPGAEDFKDLENRLSSSLVYPKNVVEWLGIGPASLHNGRLDTNHVPYVATFANTPDDVKEVMKFVSKFDLLFSVKSTGHCYSGNCMSQDSFHLDLTKMKNISFDEASYTITIEPGSNFDALYALNEKTGTQSVGGMCGTVGPVGFSLGGGHGPLIRSYGLGADQIVSVDMILSNGEPVTVTEESDRDLFWALRGGGGGTFGVVTSMTLKTYEAPKQLISYSCNYPLKTTSDETLGEELLGRWWSEIMPSLAKEWSFFSILLPQPIPTEMNIPEFDKKTMTGLASLEGLYNGADFSEAARALQNLVGLAPEHQMSCSFANHTSLKAWHDTRWFGKVPVKTRNYMATSFAQQGFDGEKVAKIAIEAIINSENMMSSFFGIQTGGAVEEGSEGSAVSDTFRGSVMLLETDANWITKMNDEKEINWTKGVGDDVHNLDDFKGAYVNEPDPQIEDFEDRFWGDKFEKLQEIKRRVDVSDTFWQWQGVYSKEKPTNPHVATPSSSVFRPPVAISAFSRCGSHAE</sequence>
<comment type="cofactor">
    <cofactor evidence="1">
        <name>FAD</name>
        <dbReference type="ChEBI" id="CHEBI:57692"/>
    </cofactor>
</comment>
<dbReference type="SUPFAM" id="SSF56176">
    <property type="entry name" value="FAD-binding/transporter-associated domain-like"/>
    <property type="match status" value="1"/>
</dbReference>
<evidence type="ECO:0000256" key="3">
    <source>
        <dbReference type="ARBA" id="ARBA00022630"/>
    </source>
</evidence>
<dbReference type="AlphaFoldDB" id="A0A9W7LD85"/>
<dbReference type="InterPro" id="IPR050416">
    <property type="entry name" value="FAD-linked_Oxidoreductase"/>
</dbReference>
<dbReference type="Pfam" id="PF08031">
    <property type="entry name" value="BBE"/>
    <property type="match status" value="1"/>
</dbReference>
<dbReference type="PANTHER" id="PTHR42973">
    <property type="entry name" value="BINDING OXIDOREDUCTASE, PUTATIVE (AFU_ORTHOLOGUE AFUA_1G17690)-RELATED"/>
    <property type="match status" value="1"/>
</dbReference>
<feature type="domain" description="FAD-binding PCMH-type" evidence="7">
    <location>
        <begin position="65"/>
        <end position="238"/>
    </location>
</feature>
<proteinExistence type="inferred from homology"/>
<dbReference type="InterPro" id="IPR012951">
    <property type="entry name" value="BBE"/>
</dbReference>
<comment type="similarity">
    <text evidence="2">Belongs to the oxygen-dependent FAD-linked oxidoreductase family.</text>
</comment>
<organism evidence="8 9">
    <name type="scientific">Triparma columacea</name>
    <dbReference type="NCBI Taxonomy" id="722753"/>
    <lineage>
        <taxon>Eukaryota</taxon>
        <taxon>Sar</taxon>
        <taxon>Stramenopiles</taxon>
        <taxon>Ochrophyta</taxon>
        <taxon>Bolidophyceae</taxon>
        <taxon>Parmales</taxon>
        <taxon>Triparmaceae</taxon>
        <taxon>Triparma</taxon>
    </lineage>
</organism>
<protein>
    <recommendedName>
        <fullName evidence="7">FAD-binding PCMH-type domain-containing protein</fullName>
    </recommendedName>
</protein>
<keyword evidence="9" id="KW-1185">Reference proteome</keyword>
<dbReference type="Pfam" id="PF01565">
    <property type="entry name" value="FAD_binding_4"/>
    <property type="match status" value="1"/>
</dbReference>
<keyword evidence="5" id="KW-0560">Oxidoreductase</keyword>
<evidence type="ECO:0000313" key="8">
    <source>
        <dbReference type="EMBL" id="GMI45402.1"/>
    </source>
</evidence>
<dbReference type="Gene3D" id="3.40.462.20">
    <property type="match status" value="1"/>
</dbReference>
<dbReference type="Gene3D" id="3.30.465.10">
    <property type="match status" value="1"/>
</dbReference>
<dbReference type="InterPro" id="IPR016166">
    <property type="entry name" value="FAD-bd_PCMH"/>
</dbReference>
<name>A0A9W7LD85_9STRA</name>
<dbReference type="InterPro" id="IPR016169">
    <property type="entry name" value="FAD-bd_PCMH_sub2"/>
</dbReference>
<keyword evidence="6" id="KW-0732">Signal</keyword>
<evidence type="ECO:0000256" key="1">
    <source>
        <dbReference type="ARBA" id="ARBA00001974"/>
    </source>
</evidence>
<dbReference type="GO" id="GO:0016491">
    <property type="term" value="F:oxidoreductase activity"/>
    <property type="evidence" value="ECO:0007669"/>
    <property type="project" value="UniProtKB-KW"/>
</dbReference>
<evidence type="ECO:0000256" key="4">
    <source>
        <dbReference type="ARBA" id="ARBA00022827"/>
    </source>
</evidence>
<dbReference type="PANTHER" id="PTHR42973:SF39">
    <property type="entry name" value="FAD-BINDING PCMH-TYPE DOMAIN-CONTAINING PROTEIN"/>
    <property type="match status" value="1"/>
</dbReference>
<dbReference type="InterPro" id="IPR006094">
    <property type="entry name" value="Oxid_FAD_bind_N"/>
</dbReference>
<dbReference type="OrthoDB" id="415825at2759"/>
<dbReference type="InterPro" id="IPR036318">
    <property type="entry name" value="FAD-bd_PCMH-like_sf"/>
</dbReference>
<dbReference type="PROSITE" id="PS51387">
    <property type="entry name" value="FAD_PCMH"/>
    <property type="match status" value="1"/>
</dbReference>
<dbReference type="GO" id="GO:0071949">
    <property type="term" value="F:FAD binding"/>
    <property type="evidence" value="ECO:0007669"/>
    <property type="project" value="InterPro"/>
</dbReference>